<dbReference type="OrthoDB" id="4062651at2759"/>
<dbReference type="EMBL" id="KB007805">
    <property type="protein sequence ID" value="ELR25553.1"/>
    <property type="molecule type" value="Genomic_DNA"/>
</dbReference>
<dbReference type="Pfam" id="PF00211">
    <property type="entry name" value="Guanylate_cyc"/>
    <property type="match status" value="1"/>
</dbReference>
<dbReference type="Gene3D" id="3.40.190.10">
    <property type="entry name" value="Periplasmic binding protein-like II"/>
    <property type="match status" value="4"/>
</dbReference>
<dbReference type="GO" id="GO:0009190">
    <property type="term" value="P:cyclic nucleotide biosynthetic process"/>
    <property type="evidence" value="ECO:0007669"/>
    <property type="project" value="InterPro"/>
</dbReference>
<dbReference type="GO" id="GO:0005524">
    <property type="term" value="F:ATP binding"/>
    <property type="evidence" value="ECO:0007669"/>
    <property type="project" value="UniProtKB-UniRule"/>
</dbReference>
<evidence type="ECO:0000256" key="1">
    <source>
        <dbReference type="ARBA" id="ARBA00004167"/>
    </source>
</evidence>
<dbReference type="VEuPathDB" id="AmoebaDB:ACA1_296510"/>
<dbReference type="CDD" id="cd13999">
    <property type="entry name" value="STKc_MAP3K-like"/>
    <property type="match status" value="2"/>
</dbReference>
<dbReference type="InterPro" id="IPR000719">
    <property type="entry name" value="Prot_kinase_dom"/>
</dbReference>
<feature type="binding site" evidence="11">
    <location>
        <position position="807"/>
    </location>
    <ligand>
        <name>ATP</name>
        <dbReference type="ChEBI" id="CHEBI:30616"/>
    </ligand>
</feature>
<comment type="similarity">
    <text evidence="2">Belongs to the protein kinase superfamily. TKL Ser/Thr protein kinase family.</text>
</comment>
<feature type="region of interest" description="Disordered" evidence="12">
    <location>
        <begin position="1043"/>
        <end position="1122"/>
    </location>
</feature>
<feature type="compositionally biased region" description="Low complexity" evidence="12">
    <location>
        <begin position="1089"/>
        <end position="1114"/>
    </location>
</feature>
<keyword evidence="14" id="KW-0732">Signal</keyword>
<dbReference type="SUPFAM" id="SSF53850">
    <property type="entry name" value="Periplasmic binding protein-like II"/>
    <property type="match status" value="2"/>
</dbReference>
<dbReference type="InterPro" id="IPR001245">
    <property type="entry name" value="Ser-Thr/Tyr_kinase_cat_dom"/>
</dbReference>
<keyword evidence="8 11" id="KW-0067">ATP-binding</keyword>
<dbReference type="GeneID" id="14926613"/>
<accession>L8HLK8</accession>
<dbReference type="PANTHER" id="PTHR44329:SF298">
    <property type="entry name" value="MIXED LINEAGE KINASE DOMAIN-LIKE PROTEIN"/>
    <property type="match status" value="1"/>
</dbReference>
<evidence type="ECO:0000256" key="7">
    <source>
        <dbReference type="ARBA" id="ARBA00022777"/>
    </source>
</evidence>
<proteinExistence type="inferred from homology"/>
<evidence type="ECO:0000256" key="2">
    <source>
        <dbReference type="ARBA" id="ARBA00005843"/>
    </source>
</evidence>
<dbReference type="Proteomes" id="UP000011083">
    <property type="component" value="Unassembled WGS sequence"/>
</dbReference>
<evidence type="ECO:0000256" key="8">
    <source>
        <dbReference type="ARBA" id="ARBA00022840"/>
    </source>
</evidence>
<feature type="chain" id="PRO_5003990600" description="non-specific serine/threonine protein kinase" evidence="14">
    <location>
        <begin position="26"/>
        <end position="1683"/>
    </location>
</feature>
<evidence type="ECO:0000256" key="13">
    <source>
        <dbReference type="SAM" id="Phobius"/>
    </source>
</evidence>
<dbReference type="SUPFAM" id="SSF56112">
    <property type="entry name" value="Protein kinase-like (PK-like)"/>
    <property type="match status" value="2"/>
</dbReference>
<keyword evidence="5" id="KW-0808">Transferase</keyword>
<keyword evidence="13" id="KW-0812">Transmembrane</keyword>
<dbReference type="InterPro" id="IPR008271">
    <property type="entry name" value="Ser/Thr_kinase_AS"/>
</dbReference>
<keyword evidence="6 11" id="KW-0547">Nucleotide-binding</keyword>
<dbReference type="PROSITE" id="PS50125">
    <property type="entry name" value="GUANYLATE_CYCLASE_2"/>
    <property type="match status" value="1"/>
</dbReference>
<feature type="domain" description="Protein kinase" evidence="15">
    <location>
        <begin position="780"/>
        <end position="1042"/>
    </location>
</feature>
<dbReference type="KEGG" id="acan:ACA1_296510"/>
<dbReference type="SMART" id="SM00044">
    <property type="entry name" value="CYCc"/>
    <property type="match status" value="1"/>
</dbReference>
<comment type="catalytic activity">
    <reaction evidence="10">
        <text>L-seryl-[protein] + ATP = O-phospho-L-seryl-[protein] + ADP + H(+)</text>
        <dbReference type="Rhea" id="RHEA:17989"/>
        <dbReference type="Rhea" id="RHEA-COMP:9863"/>
        <dbReference type="Rhea" id="RHEA-COMP:11604"/>
        <dbReference type="ChEBI" id="CHEBI:15378"/>
        <dbReference type="ChEBI" id="CHEBI:29999"/>
        <dbReference type="ChEBI" id="CHEBI:30616"/>
        <dbReference type="ChEBI" id="CHEBI:83421"/>
        <dbReference type="ChEBI" id="CHEBI:456216"/>
        <dbReference type="EC" id="2.7.11.1"/>
    </reaction>
</comment>
<dbReference type="Gene3D" id="1.10.510.10">
    <property type="entry name" value="Transferase(Phosphotransferase) domain 1"/>
    <property type="match status" value="2"/>
</dbReference>
<evidence type="ECO:0000313" key="18">
    <source>
        <dbReference type="Proteomes" id="UP000011083"/>
    </source>
</evidence>
<dbReference type="SMART" id="SM00220">
    <property type="entry name" value="S_TKc"/>
    <property type="match status" value="2"/>
</dbReference>
<dbReference type="InterPro" id="IPR017441">
    <property type="entry name" value="Protein_kinase_ATP_BS"/>
</dbReference>
<evidence type="ECO:0000256" key="12">
    <source>
        <dbReference type="SAM" id="MobiDB-lite"/>
    </source>
</evidence>
<evidence type="ECO:0000259" key="15">
    <source>
        <dbReference type="PROSITE" id="PS50011"/>
    </source>
</evidence>
<reference evidence="17 18" key="1">
    <citation type="journal article" date="2013" name="Genome Biol.">
        <title>Genome of Acanthamoeba castellanii highlights extensive lateral gene transfer and early evolution of tyrosine kinase signaling.</title>
        <authorList>
            <person name="Clarke M."/>
            <person name="Lohan A.J."/>
            <person name="Liu B."/>
            <person name="Lagkouvardos I."/>
            <person name="Roy S."/>
            <person name="Zafar N."/>
            <person name="Bertelli C."/>
            <person name="Schilde C."/>
            <person name="Kianianmomeni A."/>
            <person name="Burglin T.R."/>
            <person name="Frech C."/>
            <person name="Turcotte B."/>
            <person name="Kopec K.O."/>
            <person name="Synnott J.M."/>
            <person name="Choo C."/>
            <person name="Paponov I."/>
            <person name="Finkler A."/>
            <person name="Soon Heng Tan C."/>
            <person name="Hutchins A.P."/>
            <person name="Weinmeier T."/>
            <person name="Rattei T."/>
            <person name="Chu J.S."/>
            <person name="Gimenez G."/>
            <person name="Irimia M."/>
            <person name="Rigden D.J."/>
            <person name="Fitzpatrick D.A."/>
            <person name="Lorenzo-Morales J."/>
            <person name="Bateman A."/>
            <person name="Chiu C.H."/>
            <person name="Tang P."/>
            <person name="Hegemann P."/>
            <person name="Fromm H."/>
            <person name="Raoult D."/>
            <person name="Greub G."/>
            <person name="Miranda-Saavedra D."/>
            <person name="Chen N."/>
            <person name="Nash P."/>
            <person name="Ginger M.L."/>
            <person name="Horn M."/>
            <person name="Schaap P."/>
            <person name="Caler L."/>
            <person name="Loftus B."/>
        </authorList>
    </citation>
    <scope>NUCLEOTIDE SEQUENCE [LARGE SCALE GENOMIC DNA]</scope>
    <source>
        <strain evidence="17 18">Neff</strain>
    </source>
</reference>
<dbReference type="GO" id="GO:0035556">
    <property type="term" value="P:intracellular signal transduction"/>
    <property type="evidence" value="ECO:0007669"/>
    <property type="project" value="InterPro"/>
</dbReference>
<dbReference type="GO" id="GO:0004674">
    <property type="term" value="F:protein serine/threonine kinase activity"/>
    <property type="evidence" value="ECO:0007669"/>
    <property type="project" value="UniProtKB-KW"/>
</dbReference>
<dbReference type="InterPro" id="IPR051681">
    <property type="entry name" value="Ser/Thr_Kinases-Pseudokinases"/>
</dbReference>
<name>L8HLK8_ACACF</name>
<dbReference type="Pfam" id="PF07714">
    <property type="entry name" value="PK_Tyr_Ser-Thr"/>
    <property type="match status" value="2"/>
</dbReference>
<sequence>MAKGLFAPLLVTVLFVVAFHEGASSGIIIEGAGSPSTTSVFDVWIAGYRNVRDDVSINFTGSGTSAALTSYDNGKLDFIALDRAIPTDEVEYGYLTQFPLAGNGLAMGYSLPELNSTDPTLILDRETLGLVWTGDIALWNDSRIQALNPAIAHKLPAEPIVLGYNDNGILSTTEVLKLALDSFSSEFNSAFAAANRTFGSMPPAKRGSAELEQPHRMTFVTWADAAGLVPMARMINKAGTLVEPSVASVQAAMNSFNAFYAQSTFDVDIYDANGTDAWPLAYMTHFAISQNASSLDCTNIKELLAFLAWVHTNDAASDNAQAVNVAPLPVSFRKKLVSLLSTVNCNGEKAYTSSFLIGVGTQITLFTSWAVSWSTDTTTMKYYQSLSSIAKDQLVTLDEDYGVVSNGLSASDYELMPDVAIMPAAAYAVPNAAYYVPELDGETLVLDFNTTAAIYLAHISRWNDQRIKDLNPGIAHLLPDEPIQVATATGNSAVGQLFTDMLSSTVPEFNSTVGVGSVVTFPVQSDPNRSLASSEVDGVIQALRATPYSFAFWWFHDILLSRTLNAASMINTAGVVVSPSLSTVSSAVDDYLAGGGSITYNSLVLGKSPTSWPVATFGAFIYRQAVMPDCTVAKALADYFYWTQTNAEAQRIADRQGILLTTSIESMKRNFYVLLKNFTCDGVAASSIHNCITDQGQVCSDAGSCVENACLCDSGREGKYCEDFKSDSSDTEALAIGLGVGIPVVSLAFVGLLVFIVVLLVLVQRKGKGNDNWEIRYDELEVGEHLGTGGFGEVHRATWKGTEVAVKVMASDRITKEMEKSFKDEVRVMTALRHPNVVLFMAASTKAPKMCIVMEFMSLGSLFDLLHNELIPELPFALKAKMAYQASKGMHFLHSSGIVHRDLKSLNLLLDNKWNVKVSDFGLTKFKEDIKNKGSRDIAGSVHWTAPEVLNESADVDFILADVYSFGIILWELLTREQPYLGMSPAAVAVAVIRDNLRPRMPEEESPATCPPEFEELITSCWHHDPTIRPTFLEIMTRLSSMHGDSTSGGGASFTSKTSTSNSSSSGSGPATAGARPNKGLYSSWTLPSASTHSSGGNSSTSSSNSSSSRNYSGGAAGTAGGVRAPEGEVTIVFTDITRAASLWEFNPAAMRDATLLHNQTLRAALLRHRGYEVVFIRDRNSGEGSFCMAFQQVADALAWCADVQRALVALEWPEALLDHPGAAEEWGDTDDRVLYKGLRVRMGVHVGQAKAVRDPMTRRVEYIGPTVNAAARITALTHGGQIVMSHVACDKLRESTPADAWEATSKRLLALGKFEIPDSPQGAKLYELKAEGLEARFFGGVTLEGNTASSSNSPSSGSDRPPRDVSGASGSGSGSYEDRAELQTAVGEGMMFKEDTFLTSANLCRWIIDFGEIQVGKQVGLGSYGVVYRGKWKGIDVAVKRFIKQKLDERRMLEFRAEMAFLSELHHPNIVLFIGACVKKPNLCIVTEFMKQGSLKDILSNNAIKLTWMQKLRMLRSAALGMNYLHSLHPVIVHRDLKPSNLLVDENWNVKVADFGFARIKEENATMTRCGTPCWTAPEIIRGEKYDERADVYSFGVVMWQVVTRREPYAGRNFMGVSLDVLEGKRPQIPNDCPPAFRKLMKRCWHASADKRPRTEDIVALLDQHVGDDDNNGDMPAINPMV</sequence>
<dbReference type="FunFam" id="3.30.200.20:FF:000060">
    <property type="entry name" value="Serine/threonine-protein kinase isoform 1"/>
    <property type="match status" value="2"/>
</dbReference>
<dbReference type="InterPro" id="IPR029787">
    <property type="entry name" value="Nucleotide_cyclase"/>
</dbReference>
<keyword evidence="18" id="KW-1185">Reference proteome</keyword>
<feature type="domain" description="Guanylate cyclase" evidence="16">
    <location>
        <begin position="1131"/>
        <end position="1275"/>
    </location>
</feature>
<dbReference type="Pfam" id="PF12849">
    <property type="entry name" value="PBP_like_2"/>
    <property type="match status" value="1"/>
</dbReference>
<feature type="compositionally biased region" description="Low complexity" evidence="12">
    <location>
        <begin position="1350"/>
        <end position="1369"/>
    </location>
</feature>
<dbReference type="PROSITE" id="PS00108">
    <property type="entry name" value="PROTEIN_KINASE_ST"/>
    <property type="match status" value="2"/>
</dbReference>
<feature type="region of interest" description="Disordered" evidence="12">
    <location>
        <begin position="1346"/>
        <end position="1378"/>
    </location>
</feature>
<dbReference type="PROSITE" id="PS50011">
    <property type="entry name" value="PROTEIN_KINASE_DOM"/>
    <property type="match status" value="2"/>
</dbReference>
<keyword evidence="4" id="KW-0723">Serine/threonine-protein kinase</keyword>
<comment type="catalytic activity">
    <reaction evidence="9">
        <text>L-threonyl-[protein] + ATP = O-phospho-L-threonyl-[protein] + ADP + H(+)</text>
        <dbReference type="Rhea" id="RHEA:46608"/>
        <dbReference type="Rhea" id="RHEA-COMP:11060"/>
        <dbReference type="Rhea" id="RHEA-COMP:11605"/>
        <dbReference type="ChEBI" id="CHEBI:15378"/>
        <dbReference type="ChEBI" id="CHEBI:30013"/>
        <dbReference type="ChEBI" id="CHEBI:30616"/>
        <dbReference type="ChEBI" id="CHEBI:61977"/>
        <dbReference type="ChEBI" id="CHEBI:456216"/>
        <dbReference type="EC" id="2.7.11.1"/>
    </reaction>
</comment>
<dbReference type="CDD" id="cd07302">
    <property type="entry name" value="CHD"/>
    <property type="match status" value="1"/>
</dbReference>
<dbReference type="Gene3D" id="2.10.25.10">
    <property type="entry name" value="Laminin"/>
    <property type="match status" value="1"/>
</dbReference>
<feature type="compositionally biased region" description="Low complexity" evidence="12">
    <location>
        <begin position="1053"/>
        <end position="1075"/>
    </location>
</feature>
<dbReference type="PANTHER" id="PTHR44329">
    <property type="entry name" value="SERINE/THREONINE-PROTEIN KINASE TNNI3K-RELATED"/>
    <property type="match status" value="1"/>
</dbReference>
<organism evidence="17 18">
    <name type="scientific">Acanthamoeba castellanii (strain ATCC 30010 / Neff)</name>
    <dbReference type="NCBI Taxonomy" id="1257118"/>
    <lineage>
        <taxon>Eukaryota</taxon>
        <taxon>Amoebozoa</taxon>
        <taxon>Discosea</taxon>
        <taxon>Longamoebia</taxon>
        <taxon>Centramoebida</taxon>
        <taxon>Acanthamoebidae</taxon>
        <taxon>Acanthamoeba</taxon>
    </lineage>
</organism>
<evidence type="ECO:0000256" key="4">
    <source>
        <dbReference type="ARBA" id="ARBA00022527"/>
    </source>
</evidence>
<feature type="signal peptide" evidence="14">
    <location>
        <begin position="1"/>
        <end position="25"/>
    </location>
</feature>
<evidence type="ECO:0000256" key="5">
    <source>
        <dbReference type="ARBA" id="ARBA00022679"/>
    </source>
</evidence>
<evidence type="ECO:0000256" key="10">
    <source>
        <dbReference type="ARBA" id="ARBA00048679"/>
    </source>
</evidence>
<dbReference type="SUPFAM" id="SSF55073">
    <property type="entry name" value="Nucleotide cyclase"/>
    <property type="match status" value="1"/>
</dbReference>
<dbReference type="Gene3D" id="3.30.200.20">
    <property type="entry name" value="Phosphorylase Kinase, domain 1"/>
    <property type="match status" value="2"/>
</dbReference>
<dbReference type="EC" id="2.7.11.1" evidence="3"/>
<feature type="domain" description="Protein kinase" evidence="15">
    <location>
        <begin position="1414"/>
        <end position="1667"/>
    </location>
</feature>
<dbReference type="STRING" id="1257118.L8HLK8"/>
<keyword evidence="13" id="KW-0472">Membrane</keyword>
<dbReference type="InterPro" id="IPR024370">
    <property type="entry name" value="PBP_domain"/>
</dbReference>
<evidence type="ECO:0000256" key="9">
    <source>
        <dbReference type="ARBA" id="ARBA00047899"/>
    </source>
</evidence>
<dbReference type="InterPro" id="IPR011009">
    <property type="entry name" value="Kinase-like_dom_sf"/>
</dbReference>
<evidence type="ECO:0000313" key="17">
    <source>
        <dbReference type="EMBL" id="ELR25553.1"/>
    </source>
</evidence>
<feature type="transmembrane region" description="Helical" evidence="13">
    <location>
        <begin position="734"/>
        <end position="763"/>
    </location>
</feature>
<protein>
    <recommendedName>
        <fullName evidence="3">non-specific serine/threonine protein kinase</fullName>
        <ecNumber evidence="3">2.7.11.1</ecNumber>
    </recommendedName>
</protein>
<dbReference type="GO" id="GO:0016020">
    <property type="term" value="C:membrane"/>
    <property type="evidence" value="ECO:0007669"/>
    <property type="project" value="UniProtKB-SubCell"/>
</dbReference>
<feature type="binding site" evidence="11">
    <location>
        <position position="1441"/>
    </location>
    <ligand>
        <name>ATP</name>
        <dbReference type="ChEBI" id="CHEBI:30616"/>
    </ligand>
</feature>
<gene>
    <name evidence="17" type="ORF">ACA1_296510</name>
</gene>
<dbReference type="Gene3D" id="3.30.70.1230">
    <property type="entry name" value="Nucleotide cyclase"/>
    <property type="match status" value="1"/>
</dbReference>
<dbReference type="InterPro" id="IPR001054">
    <property type="entry name" value="A/G_cyclase"/>
</dbReference>
<comment type="subcellular location">
    <subcellularLocation>
        <location evidence="1">Membrane</location>
        <topology evidence="1">Single-pass membrane protein</topology>
    </subcellularLocation>
</comment>
<keyword evidence="7" id="KW-0418">Kinase</keyword>
<dbReference type="PRINTS" id="PR00109">
    <property type="entry name" value="TYRKINASE"/>
</dbReference>
<dbReference type="RefSeq" id="XP_004368308.1">
    <property type="nucleotide sequence ID" value="XM_004368251.1"/>
</dbReference>
<evidence type="ECO:0000256" key="6">
    <source>
        <dbReference type="ARBA" id="ARBA00022741"/>
    </source>
</evidence>
<evidence type="ECO:0000256" key="3">
    <source>
        <dbReference type="ARBA" id="ARBA00012513"/>
    </source>
</evidence>
<dbReference type="PROSITE" id="PS00107">
    <property type="entry name" value="PROTEIN_KINASE_ATP"/>
    <property type="match status" value="2"/>
</dbReference>
<evidence type="ECO:0000256" key="14">
    <source>
        <dbReference type="SAM" id="SignalP"/>
    </source>
</evidence>
<evidence type="ECO:0000256" key="11">
    <source>
        <dbReference type="PROSITE-ProRule" id="PRU10141"/>
    </source>
</evidence>
<keyword evidence="13" id="KW-1133">Transmembrane helix</keyword>
<evidence type="ECO:0000259" key="16">
    <source>
        <dbReference type="PROSITE" id="PS50125"/>
    </source>
</evidence>